<feature type="transmembrane region" description="Helical" evidence="5">
    <location>
        <begin position="100"/>
        <end position="118"/>
    </location>
</feature>
<evidence type="ECO:0000256" key="4">
    <source>
        <dbReference type="ARBA" id="ARBA00023136"/>
    </source>
</evidence>
<feature type="transmembrane region" description="Helical" evidence="5">
    <location>
        <begin position="151"/>
        <end position="171"/>
    </location>
</feature>
<dbReference type="KEGG" id="awo:Awo_c14030"/>
<dbReference type="OrthoDB" id="2729535at2"/>
<evidence type="ECO:0000256" key="2">
    <source>
        <dbReference type="ARBA" id="ARBA00022692"/>
    </source>
</evidence>
<feature type="transmembrane region" description="Helical" evidence="5">
    <location>
        <begin position="56"/>
        <end position="74"/>
    </location>
</feature>
<comment type="subcellular location">
    <subcellularLocation>
        <location evidence="1">Membrane</location>
        <topology evidence="1">Multi-pass membrane protein</topology>
    </subcellularLocation>
</comment>
<dbReference type="HOGENOM" id="CLU_015263_8_0_9"/>
<dbReference type="Gene3D" id="1.10.3080.10">
    <property type="entry name" value="Clc chloride channel"/>
    <property type="match status" value="1"/>
</dbReference>
<evidence type="ECO:0000313" key="6">
    <source>
        <dbReference type="EMBL" id="AFA48187.1"/>
    </source>
</evidence>
<feature type="transmembrane region" description="Helical" evidence="5">
    <location>
        <begin position="231"/>
        <end position="251"/>
    </location>
</feature>
<sequence length="416" mass="45186">MLMEVYVKFKLKEIFVMTLFVALLGGFVGGITWGLLFIMDAGIHFLWVDVKNAISFPFYSIIVCSFGGLLIGLWEQRFGPYPREMAEVLNKVKKGEKIPYNNLHIIAIAALLPLIFGGNLGPEAGLSGVIAGLCFWFSDRFKFIFSEMEELPQIGVAATVGVIFGSPLFAFVNQFEDENKPTAIPKNIKIFVYFVGILSGYGILTLLQNLFGGKLGMGHFPAIETVSGGEWAAAIPLAFVGVMAGMLYYLFKRLVKIAVKPLQKNIILKGIIGGVILGVVGMILPYTMFSGERQMTEVMNSWQGMGFVVLFITGIVKLLMGSVCHQMGWRGGKIFPTIFSGVAIGYAFALVLPIDSIFCVAIVTAALTATVMRKPLAVILLLLICFPINGIVPMTIGAVIGGAIPVPEWIGSTEED</sequence>
<dbReference type="GO" id="GO:0015108">
    <property type="term" value="F:chloride transmembrane transporter activity"/>
    <property type="evidence" value="ECO:0007669"/>
    <property type="project" value="InterPro"/>
</dbReference>
<dbReference type="InterPro" id="IPR050368">
    <property type="entry name" value="ClC-type_chloride_channel"/>
</dbReference>
<dbReference type="Pfam" id="PF00654">
    <property type="entry name" value="Voltage_CLC"/>
    <property type="match status" value="1"/>
</dbReference>
<feature type="transmembrane region" description="Helical" evidence="5">
    <location>
        <begin position="271"/>
        <end position="289"/>
    </location>
</feature>
<keyword evidence="3 5" id="KW-1133">Transmembrane helix</keyword>
<dbReference type="CDD" id="cd00400">
    <property type="entry name" value="Voltage_gated_ClC"/>
    <property type="match status" value="1"/>
</dbReference>
<reference evidence="7" key="1">
    <citation type="submission" date="2011-07" db="EMBL/GenBank/DDBJ databases">
        <title>Complete genome sequence of Acetobacterium woodii.</title>
        <authorList>
            <person name="Poehlein A."/>
            <person name="Schmidt S."/>
            <person name="Kaster A.-K."/>
            <person name="Goenrich M."/>
            <person name="Vollmers J."/>
            <person name="Thuermer A."/>
            <person name="Gottschalk G."/>
            <person name="Thauer R.K."/>
            <person name="Daniel R."/>
            <person name="Mueller V."/>
        </authorList>
    </citation>
    <scope>NUCLEOTIDE SEQUENCE [LARGE SCALE GENOMIC DNA]</scope>
    <source>
        <strain evidence="7">ATCC 29683 / DSM 1030 / JCM 2381 / KCTC 1655 / WB1</strain>
    </source>
</reference>
<feature type="transmembrane region" description="Helical" evidence="5">
    <location>
        <begin position="301"/>
        <end position="319"/>
    </location>
</feature>
<dbReference type="eggNOG" id="COG0038">
    <property type="taxonomic scope" value="Bacteria"/>
</dbReference>
<name>H6LF87_ACEWD</name>
<proteinExistence type="predicted"/>
<dbReference type="PANTHER" id="PTHR43427">
    <property type="entry name" value="CHLORIDE CHANNEL PROTEIN CLC-E"/>
    <property type="match status" value="1"/>
</dbReference>
<gene>
    <name evidence="6" type="ordered locus">Awo_c14030</name>
</gene>
<dbReference type="GO" id="GO:0016020">
    <property type="term" value="C:membrane"/>
    <property type="evidence" value="ECO:0007669"/>
    <property type="project" value="UniProtKB-SubCell"/>
</dbReference>
<reference evidence="6 7" key="2">
    <citation type="journal article" date="2012" name="PLoS ONE">
        <title>An ancient pathway combining carbon dioxide fixation with the generation and utilization of a sodium ion gradient for ATP synthesis.</title>
        <authorList>
            <person name="Poehlein A."/>
            <person name="Schmidt S."/>
            <person name="Kaster A.K."/>
            <person name="Goenrich M."/>
            <person name="Vollmers J."/>
            <person name="Thurmer A."/>
            <person name="Bertsch J."/>
            <person name="Schuchmann K."/>
            <person name="Voigt B."/>
            <person name="Hecker M."/>
            <person name="Daniel R."/>
            <person name="Thauer R.K."/>
            <person name="Gottschalk G."/>
            <person name="Muller V."/>
        </authorList>
    </citation>
    <scope>NUCLEOTIDE SEQUENCE [LARGE SCALE GENOMIC DNA]</scope>
    <source>
        <strain evidence="7">ATCC 29683 / DSM 1030 / JCM 2381 / KCTC 1655 / WB1</strain>
    </source>
</reference>
<dbReference type="InterPro" id="IPR014743">
    <property type="entry name" value="Cl-channel_core"/>
</dbReference>
<protein>
    <submittedName>
        <fullName evidence="6">Putative transport protein, chloride channel</fullName>
    </submittedName>
</protein>
<keyword evidence="7" id="KW-1185">Reference proteome</keyword>
<organism evidence="6 7">
    <name type="scientific">Acetobacterium woodii (strain ATCC 29683 / DSM 1030 / JCM 2381 / KCTC 1655 / WB1)</name>
    <dbReference type="NCBI Taxonomy" id="931626"/>
    <lineage>
        <taxon>Bacteria</taxon>
        <taxon>Bacillati</taxon>
        <taxon>Bacillota</taxon>
        <taxon>Clostridia</taxon>
        <taxon>Eubacteriales</taxon>
        <taxon>Eubacteriaceae</taxon>
        <taxon>Acetobacterium</taxon>
    </lineage>
</organism>
<dbReference type="PANTHER" id="PTHR43427:SF12">
    <property type="entry name" value="CHLORIDE TRANSPORTER"/>
    <property type="match status" value="1"/>
</dbReference>
<dbReference type="EMBL" id="CP002987">
    <property type="protein sequence ID" value="AFA48187.1"/>
    <property type="molecule type" value="Genomic_DNA"/>
</dbReference>
<dbReference type="InterPro" id="IPR001807">
    <property type="entry name" value="ClC"/>
</dbReference>
<evidence type="ECO:0000256" key="3">
    <source>
        <dbReference type="ARBA" id="ARBA00022989"/>
    </source>
</evidence>
<dbReference type="STRING" id="931626.Awo_c14030"/>
<dbReference type="SUPFAM" id="SSF81340">
    <property type="entry name" value="Clc chloride channel"/>
    <property type="match status" value="1"/>
</dbReference>
<feature type="transmembrane region" description="Helical" evidence="5">
    <location>
        <begin position="379"/>
        <end position="404"/>
    </location>
</feature>
<keyword evidence="2 5" id="KW-0812">Transmembrane</keyword>
<evidence type="ECO:0000256" key="5">
    <source>
        <dbReference type="SAM" id="Phobius"/>
    </source>
</evidence>
<keyword evidence="4 5" id="KW-0472">Membrane</keyword>
<dbReference type="Proteomes" id="UP000007177">
    <property type="component" value="Chromosome"/>
</dbReference>
<feature type="transmembrane region" description="Helical" evidence="5">
    <location>
        <begin position="14"/>
        <end position="36"/>
    </location>
</feature>
<dbReference type="AlphaFoldDB" id="H6LF87"/>
<evidence type="ECO:0000313" key="7">
    <source>
        <dbReference type="Proteomes" id="UP000007177"/>
    </source>
</evidence>
<feature type="transmembrane region" description="Helical" evidence="5">
    <location>
        <begin position="191"/>
        <end position="211"/>
    </location>
</feature>
<accession>H6LF87</accession>
<evidence type="ECO:0000256" key="1">
    <source>
        <dbReference type="ARBA" id="ARBA00004141"/>
    </source>
</evidence>